<dbReference type="NCBIfam" id="TIGR00738">
    <property type="entry name" value="rrf2_super"/>
    <property type="match status" value="1"/>
</dbReference>
<dbReference type="InterPro" id="IPR030489">
    <property type="entry name" value="TR_Rrf2-type_CS"/>
</dbReference>
<evidence type="ECO:0000313" key="2">
    <source>
        <dbReference type="Proteomes" id="UP001595987"/>
    </source>
</evidence>
<dbReference type="Proteomes" id="UP001595987">
    <property type="component" value="Unassembled WGS sequence"/>
</dbReference>
<dbReference type="EMBL" id="JBHSGD010000005">
    <property type="protein sequence ID" value="MFC4652797.1"/>
    <property type="molecule type" value="Genomic_DNA"/>
</dbReference>
<dbReference type="PANTHER" id="PTHR33221">
    <property type="entry name" value="WINGED HELIX-TURN-HELIX TRANSCRIPTIONAL REGULATOR, RRF2 FAMILY"/>
    <property type="match status" value="1"/>
</dbReference>
<dbReference type="PROSITE" id="PS01332">
    <property type="entry name" value="HTH_RRF2_1"/>
    <property type="match status" value="1"/>
</dbReference>
<name>A0ABV9JEC1_9LACT</name>
<reference evidence="2" key="1">
    <citation type="journal article" date="2019" name="Int. J. Syst. Evol. Microbiol.">
        <title>The Global Catalogue of Microorganisms (GCM) 10K type strain sequencing project: providing services to taxonomists for standard genome sequencing and annotation.</title>
        <authorList>
            <consortium name="The Broad Institute Genomics Platform"/>
            <consortium name="The Broad Institute Genome Sequencing Center for Infectious Disease"/>
            <person name="Wu L."/>
            <person name="Ma J."/>
        </authorList>
    </citation>
    <scope>NUCLEOTIDE SEQUENCE [LARGE SCALE GENOMIC DNA]</scope>
    <source>
        <strain evidence="2">CCUG 63287</strain>
    </source>
</reference>
<organism evidence="1 2">
    <name type="scientific">Lactococcus nasutitermitis</name>
    <dbReference type="NCBI Taxonomy" id="1652957"/>
    <lineage>
        <taxon>Bacteria</taxon>
        <taxon>Bacillati</taxon>
        <taxon>Bacillota</taxon>
        <taxon>Bacilli</taxon>
        <taxon>Lactobacillales</taxon>
        <taxon>Streptococcaceae</taxon>
        <taxon>Lactococcus</taxon>
    </lineage>
</organism>
<comment type="caution">
    <text evidence="1">The sequence shown here is derived from an EMBL/GenBank/DDBJ whole genome shotgun (WGS) entry which is preliminary data.</text>
</comment>
<dbReference type="PANTHER" id="PTHR33221:SF15">
    <property type="entry name" value="HTH-TYPE TRANSCRIPTIONAL REGULATOR YWGB-RELATED"/>
    <property type="match status" value="1"/>
</dbReference>
<evidence type="ECO:0000313" key="1">
    <source>
        <dbReference type="EMBL" id="MFC4652797.1"/>
    </source>
</evidence>
<dbReference type="InterPro" id="IPR000944">
    <property type="entry name" value="Tscrpt_reg_Rrf2"/>
</dbReference>
<dbReference type="RefSeq" id="WP_213533073.1">
    <property type="nucleotide sequence ID" value="NZ_BOVQ01000001.1"/>
</dbReference>
<dbReference type="InterPro" id="IPR036390">
    <property type="entry name" value="WH_DNA-bd_sf"/>
</dbReference>
<gene>
    <name evidence="1" type="ORF">ACFO26_07725</name>
</gene>
<protein>
    <submittedName>
        <fullName evidence="1">Rrf2 family transcriptional regulator</fullName>
    </submittedName>
</protein>
<dbReference type="InterPro" id="IPR036388">
    <property type="entry name" value="WH-like_DNA-bd_sf"/>
</dbReference>
<dbReference type="Gene3D" id="1.10.10.10">
    <property type="entry name" value="Winged helix-like DNA-binding domain superfamily/Winged helix DNA-binding domain"/>
    <property type="match status" value="1"/>
</dbReference>
<sequence>MKLSLGWEQSIYVLLILSRLPDDKTLNSLALSERLEVSQSYLKKIIKQLVNEGLIKSTAGKFGGFSLAKSLEEITFYDVFLAIEGRGKIFSSQQLLKKFLGKKEGAKAKKCAITNALDTIEVTLVKTLSNISLAQVAKETQGNYTLVDLDKWIGEHDK</sequence>
<dbReference type="SUPFAM" id="SSF46785">
    <property type="entry name" value="Winged helix' DNA-binding domain"/>
    <property type="match status" value="1"/>
</dbReference>
<dbReference type="PROSITE" id="PS51197">
    <property type="entry name" value="HTH_RRF2_2"/>
    <property type="match status" value="1"/>
</dbReference>
<keyword evidence="2" id="KW-1185">Reference proteome</keyword>
<accession>A0ABV9JEC1</accession>
<dbReference type="Pfam" id="PF02082">
    <property type="entry name" value="Rrf2"/>
    <property type="match status" value="1"/>
</dbReference>
<proteinExistence type="predicted"/>